<sequence length="113" mass="12341">MTMLGQGLFGKAEKAKVDLTMMRIKQVQGLINQYQLRYNQLPSSMSSLMGCDENTGSNCIPIVDSEEELRDAWGTMLIYRNEGGGRSYSLTSLGSDRKVGGSGVERDITVTGP</sequence>
<dbReference type="InterPro" id="IPR045584">
    <property type="entry name" value="Pilin-like"/>
</dbReference>
<feature type="non-terminal residue" evidence="2">
    <location>
        <position position="1"/>
    </location>
</feature>
<reference evidence="2 3" key="1">
    <citation type="journal article" date="2020" name="Biotechnol. Biofuels">
        <title>New insights from the biogas microbiome by comprehensive genome-resolved metagenomics of nearly 1600 species originating from multiple anaerobic digesters.</title>
        <authorList>
            <person name="Campanaro S."/>
            <person name="Treu L."/>
            <person name="Rodriguez-R L.M."/>
            <person name="Kovalovszki A."/>
            <person name="Ziels R.M."/>
            <person name="Maus I."/>
            <person name="Zhu X."/>
            <person name="Kougias P.G."/>
            <person name="Basile A."/>
            <person name="Luo G."/>
            <person name="Schluter A."/>
            <person name="Konstantinidis K.T."/>
            <person name="Angelidaki I."/>
        </authorList>
    </citation>
    <scope>NUCLEOTIDE SEQUENCE [LARGE SCALE GENOMIC DNA]</scope>
    <source>
        <strain evidence="2">AS27yjCOA_65</strain>
    </source>
</reference>
<dbReference type="InterPro" id="IPR013545">
    <property type="entry name" value="T2SS_protein-GspG_C"/>
</dbReference>
<dbReference type="AlphaFoldDB" id="A0A7X9FPH9"/>
<organism evidence="2 3">
    <name type="scientific">SAR324 cluster bacterium</name>
    <dbReference type="NCBI Taxonomy" id="2024889"/>
    <lineage>
        <taxon>Bacteria</taxon>
        <taxon>Deltaproteobacteria</taxon>
        <taxon>SAR324 cluster</taxon>
    </lineage>
</organism>
<comment type="caution">
    <text evidence="2">The sequence shown here is derived from an EMBL/GenBank/DDBJ whole genome shotgun (WGS) entry which is preliminary data.</text>
</comment>
<name>A0A7X9FPH9_9DELT</name>
<dbReference type="Gene3D" id="3.30.700.10">
    <property type="entry name" value="Glycoprotein, Type 4 Pilin"/>
    <property type="match status" value="1"/>
</dbReference>
<gene>
    <name evidence="2" type="ORF">GYA55_02265</name>
</gene>
<evidence type="ECO:0000313" key="2">
    <source>
        <dbReference type="EMBL" id="NMC61973.1"/>
    </source>
</evidence>
<protein>
    <recommendedName>
        <fullName evidence="1">Type II secretion system protein GspG C-terminal domain-containing protein</fullName>
    </recommendedName>
</protein>
<proteinExistence type="predicted"/>
<accession>A0A7X9FPH9</accession>
<evidence type="ECO:0000313" key="3">
    <source>
        <dbReference type="Proteomes" id="UP000524246"/>
    </source>
</evidence>
<evidence type="ECO:0000259" key="1">
    <source>
        <dbReference type="Pfam" id="PF08334"/>
    </source>
</evidence>
<dbReference type="Pfam" id="PF08334">
    <property type="entry name" value="T2SSG"/>
    <property type="match status" value="1"/>
</dbReference>
<dbReference type="Proteomes" id="UP000524246">
    <property type="component" value="Unassembled WGS sequence"/>
</dbReference>
<feature type="domain" description="Type II secretion system protein GspG C-terminal" evidence="1">
    <location>
        <begin position="8"/>
        <end position="109"/>
    </location>
</feature>
<dbReference type="EMBL" id="JAAZON010000093">
    <property type="protein sequence ID" value="NMC61973.1"/>
    <property type="molecule type" value="Genomic_DNA"/>
</dbReference>
<dbReference type="SUPFAM" id="SSF54523">
    <property type="entry name" value="Pili subunits"/>
    <property type="match status" value="1"/>
</dbReference>